<comment type="catalytic activity">
    <reaction evidence="10 11">
        <text>DNA(n) + a 2'-deoxyribonucleoside 5'-triphosphate = DNA(n+1) + diphosphate</text>
        <dbReference type="Rhea" id="RHEA:22508"/>
        <dbReference type="Rhea" id="RHEA-COMP:17339"/>
        <dbReference type="Rhea" id="RHEA-COMP:17340"/>
        <dbReference type="ChEBI" id="CHEBI:33019"/>
        <dbReference type="ChEBI" id="CHEBI:61560"/>
        <dbReference type="ChEBI" id="CHEBI:173112"/>
        <dbReference type="EC" id="2.7.7.7"/>
    </reaction>
</comment>
<evidence type="ECO:0000259" key="12">
    <source>
        <dbReference type="SMART" id="SM00382"/>
    </source>
</evidence>
<dbReference type="Pfam" id="PF12169">
    <property type="entry name" value="DNA_pol3_gamma3"/>
    <property type="match status" value="1"/>
</dbReference>
<dbReference type="AlphaFoldDB" id="A0A1J4T8V4"/>
<name>A0A1J4T8V4_9BACT</name>
<dbReference type="InterPro" id="IPR012763">
    <property type="entry name" value="DNA_pol_III_sug/sutau_N"/>
</dbReference>
<dbReference type="Pfam" id="PF22608">
    <property type="entry name" value="DNAX_ATPase_lid"/>
    <property type="match status" value="1"/>
</dbReference>
<gene>
    <name evidence="11" type="primary">dnaX</name>
    <name evidence="13" type="ORF">AUJ35_02295</name>
</gene>
<dbReference type="Pfam" id="PF13177">
    <property type="entry name" value="DNA_pol3_delta2"/>
    <property type="match status" value="1"/>
</dbReference>
<dbReference type="Proteomes" id="UP000182860">
    <property type="component" value="Unassembled WGS sequence"/>
</dbReference>
<evidence type="ECO:0000256" key="7">
    <source>
        <dbReference type="ARBA" id="ARBA00022833"/>
    </source>
</evidence>
<evidence type="ECO:0000256" key="10">
    <source>
        <dbReference type="ARBA" id="ARBA00049244"/>
    </source>
</evidence>
<evidence type="ECO:0000256" key="1">
    <source>
        <dbReference type="ARBA" id="ARBA00006360"/>
    </source>
</evidence>
<evidence type="ECO:0000256" key="5">
    <source>
        <dbReference type="ARBA" id="ARBA00022723"/>
    </source>
</evidence>
<keyword evidence="9 11" id="KW-0239">DNA-directed DNA polymerase</keyword>
<dbReference type="InterPro" id="IPR022754">
    <property type="entry name" value="DNA_pol_III_gamma-3"/>
</dbReference>
<dbReference type="GO" id="GO:0006261">
    <property type="term" value="P:DNA-templated DNA replication"/>
    <property type="evidence" value="ECO:0007669"/>
    <property type="project" value="TreeGrafter"/>
</dbReference>
<comment type="subunit">
    <text evidence="11">DNA polymerase III contains a core (composed of alpha, epsilon and theta chains) that associates with a tau subunit. This core dimerizes to form the POLIII' complex. PolIII' associates with the gamma complex (composed of gamma, delta, delta', psi and chi chains) and with the beta chain to form the complete DNA polymerase III complex.</text>
</comment>
<keyword evidence="5" id="KW-0479">Metal-binding</keyword>
<keyword evidence="8 11" id="KW-0067">ATP-binding</keyword>
<evidence type="ECO:0000256" key="6">
    <source>
        <dbReference type="ARBA" id="ARBA00022741"/>
    </source>
</evidence>
<dbReference type="NCBIfam" id="NF004046">
    <property type="entry name" value="PRK05563.1"/>
    <property type="match status" value="1"/>
</dbReference>
<keyword evidence="6 11" id="KW-0547">Nucleotide-binding</keyword>
<dbReference type="FunFam" id="3.40.50.300:FF:000014">
    <property type="entry name" value="DNA polymerase III subunit gamma/tau"/>
    <property type="match status" value="1"/>
</dbReference>
<dbReference type="Gene3D" id="1.20.272.10">
    <property type="match status" value="1"/>
</dbReference>
<sequence length="521" mass="57911">MATLYRQYRPQNFTEILGQNYIKTILQNEILSQKIAQAYLFCGPRAVGKTTMARVFAKAVNCSNLKDGEYEPCNECSNCININTGRNLDIIEIDAASNTGVDNVRENIISSSRVGSNASRFKVFIIDEVHMLSISAFNALLKVLEEPPAHVIFILCTTEIHKVPNTIISRCQRFDFKRISVVDMVKKLDYIVQSENIKIDKSILESIARHSDGYLRDAESLLGQIISIGGDEITQAEADLVIPKNDLNEIVNLLECLSKKDVIRAIQLVNSLADNGLNLKNFVVDMVELLRKMMLGKINPVLTSSLGLDFGEALEMKLGQVSAELSLEQMIRFIEKFNSIIQEVKSSFIAQLPLELAIIELSGAAESNIKTFVSSPIAPPVREKIVEVKEVKATTVVSKSSNLNLTRAQIVEKWSEVVSGIKPLNHSLSFVLQACEITDLKDSKLCLTFKYRFHKDRVNSVQIKPVLEKLLSEIYGTPLSVESFLDENLVIATPTETESPVAAAETPMDNILKTFGGEIIN</sequence>
<dbReference type="SMART" id="SM00382">
    <property type="entry name" value="AAA"/>
    <property type="match status" value="1"/>
</dbReference>
<dbReference type="EMBL" id="MNUV01000043">
    <property type="protein sequence ID" value="OIO07323.1"/>
    <property type="molecule type" value="Genomic_DNA"/>
</dbReference>
<dbReference type="InterPro" id="IPR008921">
    <property type="entry name" value="DNA_pol3_clamp-load_cplx_C"/>
</dbReference>
<comment type="similarity">
    <text evidence="1 11">Belongs to the DnaX/STICHEL family.</text>
</comment>
<dbReference type="GO" id="GO:0003677">
    <property type="term" value="F:DNA binding"/>
    <property type="evidence" value="ECO:0007669"/>
    <property type="project" value="InterPro"/>
</dbReference>
<dbReference type="Gene3D" id="3.40.50.300">
    <property type="entry name" value="P-loop containing nucleotide triphosphate hydrolases"/>
    <property type="match status" value="1"/>
</dbReference>
<dbReference type="CDD" id="cd00009">
    <property type="entry name" value="AAA"/>
    <property type="match status" value="1"/>
</dbReference>
<dbReference type="InterPro" id="IPR050238">
    <property type="entry name" value="DNA_Rep/Repair_Clamp_Loader"/>
</dbReference>
<dbReference type="PANTHER" id="PTHR11669:SF0">
    <property type="entry name" value="PROTEIN STICHEL-LIKE 2"/>
    <property type="match status" value="1"/>
</dbReference>
<evidence type="ECO:0000313" key="13">
    <source>
        <dbReference type="EMBL" id="OIO07323.1"/>
    </source>
</evidence>
<dbReference type="GO" id="GO:0005524">
    <property type="term" value="F:ATP binding"/>
    <property type="evidence" value="ECO:0007669"/>
    <property type="project" value="UniProtKB-KW"/>
</dbReference>
<dbReference type="CDD" id="cd18137">
    <property type="entry name" value="HLD_clamp_pol_III_gamma_tau"/>
    <property type="match status" value="1"/>
</dbReference>
<keyword evidence="7" id="KW-0862">Zinc</keyword>
<dbReference type="InterPro" id="IPR027417">
    <property type="entry name" value="P-loop_NTPase"/>
</dbReference>
<evidence type="ECO:0000313" key="14">
    <source>
        <dbReference type="Proteomes" id="UP000182860"/>
    </source>
</evidence>
<dbReference type="InterPro" id="IPR045085">
    <property type="entry name" value="HLD_clamp_pol_III_gamma_tau"/>
</dbReference>
<dbReference type="GO" id="GO:0046872">
    <property type="term" value="F:metal ion binding"/>
    <property type="evidence" value="ECO:0007669"/>
    <property type="project" value="UniProtKB-KW"/>
</dbReference>
<dbReference type="SUPFAM" id="SSF48019">
    <property type="entry name" value="post-AAA+ oligomerization domain-like"/>
    <property type="match status" value="1"/>
</dbReference>
<evidence type="ECO:0000256" key="3">
    <source>
        <dbReference type="ARBA" id="ARBA00022695"/>
    </source>
</evidence>
<evidence type="ECO:0000256" key="9">
    <source>
        <dbReference type="ARBA" id="ARBA00022932"/>
    </source>
</evidence>
<evidence type="ECO:0000256" key="2">
    <source>
        <dbReference type="ARBA" id="ARBA00022679"/>
    </source>
</evidence>
<dbReference type="NCBIfam" id="TIGR02397">
    <property type="entry name" value="dnaX_nterm"/>
    <property type="match status" value="1"/>
</dbReference>
<keyword evidence="2 11" id="KW-0808">Transferase</keyword>
<protein>
    <recommendedName>
        <fullName evidence="11">DNA polymerase III subunit gamma/tau</fullName>
        <ecNumber evidence="11">2.7.7.7</ecNumber>
    </recommendedName>
</protein>
<comment type="function">
    <text evidence="11">DNA polymerase III is a complex, multichain enzyme responsible for most of the replicative synthesis in bacteria. This DNA polymerase also exhibits 3' to 5' exonuclease activity.</text>
</comment>
<dbReference type="PANTHER" id="PTHR11669">
    <property type="entry name" value="REPLICATION FACTOR C / DNA POLYMERASE III GAMMA-TAU SUBUNIT"/>
    <property type="match status" value="1"/>
</dbReference>
<reference evidence="13 14" key="1">
    <citation type="journal article" date="2016" name="Environ. Microbiol.">
        <title>Genomic resolution of a cold subsurface aquifer community provides metabolic insights for novel microbes adapted to high CO concentrations.</title>
        <authorList>
            <person name="Probst A.J."/>
            <person name="Castelle C.J."/>
            <person name="Singh A."/>
            <person name="Brown C.T."/>
            <person name="Anantharaman K."/>
            <person name="Sharon I."/>
            <person name="Hug L.A."/>
            <person name="Burstein D."/>
            <person name="Emerson J.B."/>
            <person name="Thomas B.C."/>
            <person name="Banfield J.F."/>
        </authorList>
    </citation>
    <scope>NUCLEOTIDE SEQUENCE [LARGE SCALE GENOMIC DNA]</scope>
    <source>
        <strain evidence="13">CG1_02_41_21</strain>
    </source>
</reference>
<organism evidence="13 14">
    <name type="scientific">Candidatus Falkowbacteria bacterium CG1_02_41_21</name>
    <dbReference type="NCBI Taxonomy" id="1805147"/>
    <lineage>
        <taxon>Bacteria</taxon>
        <taxon>Candidatus Falkowiibacteriota</taxon>
    </lineage>
</organism>
<accession>A0A1J4T8V4</accession>
<evidence type="ECO:0000256" key="8">
    <source>
        <dbReference type="ARBA" id="ARBA00022840"/>
    </source>
</evidence>
<comment type="caution">
    <text evidence="13">The sequence shown here is derived from an EMBL/GenBank/DDBJ whole genome shotgun (WGS) entry which is preliminary data.</text>
</comment>
<dbReference type="InterPro" id="IPR003593">
    <property type="entry name" value="AAA+_ATPase"/>
</dbReference>
<dbReference type="Gene3D" id="1.10.8.60">
    <property type="match status" value="1"/>
</dbReference>
<proteinExistence type="inferred from homology"/>
<dbReference type="GO" id="GO:0009360">
    <property type="term" value="C:DNA polymerase III complex"/>
    <property type="evidence" value="ECO:0007669"/>
    <property type="project" value="InterPro"/>
</dbReference>
<feature type="domain" description="AAA+ ATPase" evidence="12">
    <location>
        <begin position="35"/>
        <end position="180"/>
    </location>
</feature>
<keyword evidence="4 11" id="KW-0235">DNA replication</keyword>
<evidence type="ECO:0000256" key="11">
    <source>
        <dbReference type="RuleBase" id="RU364063"/>
    </source>
</evidence>
<keyword evidence="3 11" id="KW-0548">Nucleotidyltransferase</keyword>
<dbReference type="SUPFAM" id="SSF52540">
    <property type="entry name" value="P-loop containing nucleoside triphosphate hydrolases"/>
    <property type="match status" value="1"/>
</dbReference>
<evidence type="ECO:0000256" key="4">
    <source>
        <dbReference type="ARBA" id="ARBA00022705"/>
    </source>
</evidence>
<dbReference type="EC" id="2.7.7.7" evidence="11"/>
<dbReference type="GO" id="GO:0003887">
    <property type="term" value="F:DNA-directed DNA polymerase activity"/>
    <property type="evidence" value="ECO:0007669"/>
    <property type="project" value="UniProtKB-KW"/>
</dbReference>